<accession>A0A7M3T532</accession>
<dbReference type="InterPro" id="IPR009057">
    <property type="entry name" value="Homeodomain-like_sf"/>
</dbReference>
<evidence type="ECO:0000259" key="5">
    <source>
        <dbReference type="PROSITE" id="PS50977"/>
    </source>
</evidence>
<dbReference type="RefSeq" id="WP_159541838.1">
    <property type="nucleotide sequence ID" value="NZ_CP047156.1"/>
</dbReference>
<dbReference type="GO" id="GO:0003700">
    <property type="term" value="F:DNA-binding transcription factor activity"/>
    <property type="evidence" value="ECO:0007669"/>
    <property type="project" value="TreeGrafter"/>
</dbReference>
<dbReference type="InterPro" id="IPR050109">
    <property type="entry name" value="HTH-type_TetR-like_transc_reg"/>
</dbReference>
<dbReference type="Proteomes" id="UP000463857">
    <property type="component" value="Chromosome"/>
</dbReference>
<keyword evidence="2 4" id="KW-0238">DNA-binding</keyword>
<dbReference type="Gene3D" id="1.10.357.10">
    <property type="entry name" value="Tetracycline Repressor, domain 2"/>
    <property type="match status" value="1"/>
</dbReference>
<feature type="DNA-binding region" description="H-T-H motif" evidence="4">
    <location>
        <begin position="35"/>
        <end position="54"/>
    </location>
</feature>
<dbReference type="InParanoid" id="A0A7M3T532"/>
<keyword evidence="7" id="KW-1185">Reference proteome</keyword>
<dbReference type="PANTHER" id="PTHR30055:SF234">
    <property type="entry name" value="HTH-TYPE TRANSCRIPTIONAL REGULATOR BETI"/>
    <property type="match status" value="1"/>
</dbReference>
<sequence length="204" mass="21751">MSQTGVRAAQRMATRERIVSAAIDVLRSNGVAATSTLEVQKAAGVSRGALLHHFPTRKDLVRALIDELVRRNEAVVDTALATAAGDDQVGRAVHALWAAAQAESALLEMDLWHAARSDDELRTALIDAERAAGRDLTRVVARAFGVEYAGNPRLPLVTSMTLALIRGLSTGQVLRTSTKAANQAIDQWVSLAHELLNPTAKGSS</sequence>
<dbReference type="KEGG" id="eke:EK0264_00300"/>
<dbReference type="PRINTS" id="PR00455">
    <property type="entry name" value="HTHTETR"/>
</dbReference>
<evidence type="ECO:0000313" key="6">
    <source>
        <dbReference type="EMBL" id="QHB98893.1"/>
    </source>
</evidence>
<dbReference type="InterPro" id="IPR001647">
    <property type="entry name" value="HTH_TetR"/>
</dbReference>
<dbReference type="OrthoDB" id="4538622at2"/>
<gene>
    <name evidence="6" type="ORF">EK0264_00300</name>
</gene>
<dbReference type="PANTHER" id="PTHR30055">
    <property type="entry name" value="HTH-TYPE TRANSCRIPTIONAL REGULATOR RUTR"/>
    <property type="match status" value="1"/>
</dbReference>
<keyword evidence="3" id="KW-0804">Transcription</keyword>
<dbReference type="SUPFAM" id="SSF46689">
    <property type="entry name" value="Homeodomain-like"/>
    <property type="match status" value="1"/>
</dbReference>
<evidence type="ECO:0000256" key="3">
    <source>
        <dbReference type="ARBA" id="ARBA00023163"/>
    </source>
</evidence>
<dbReference type="Pfam" id="PF00440">
    <property type="entry name" value="TetR_N"/>
    <property type="match status" value="1"/>
</dbReference>
<reference evidence="6 7" key="1">
    <citation type="journal article" date="2018" name="Int. J. Syst. Evol. Microbiol.">
        <title>Epidermidibacterium keratini gen. nov., sp. nov., a member of the family Sporichthyaceae, isolated from keratin epidermis.</title>
        <authorList>
            <person name="Lee D.G."/>
            <person name="Trujillo M.E."/>
            <person name="Kang S."/>
            <person name="Nam J.J."/>
            <person name="Kim Y.J."/>
        </authorList>
    </citation>
    <scope>NUCLEOTIDE SEQUENCE [LARGE SCALE GENOMIC DNA]</scope>
    <source>
        <strain evidence="6 7">EPI-7</strain>
    </source>
</reference>
<protein>
    <submittedName>
        <fullName evidence="6">TetR family transcriptional regulator</fullName>
    </submittedName>
</protein>
<name>A0A7M3T532_9ACTN</name>
<dbReference type="EMBL" id="CP047156">
    <property type="protein sequence ID" value="QHB98893.1"/>
    <property type="molecule type" value="Genomic_DNA"/>
</dbReference>
<dbReference type="GO" id="GO:0000976">
    <property type="term" value="F:transcription cis-regulatory region binding"/>
    <property type="evidence" value="ECO:0007669"/>
    <property type="project" value="TreeGrafter"/>
</dbReference>
<evidence type="ECO:0000256" key="4">
    <source>
        <dbReference type="PROSITE-ProRule" id="PRU00335"/>
    </source>
</evidence>
<dbReference type="AlphaFoldDB" id="A0A7M3T532"/>
<dbReference type="PROSITE" id="PS50977">
    <property type="entry name" value="HTH_TETR_2"/>
    <property type="match status" value="1"/>
</dbReference>
<feature type="domain" description="HTH tetR-type" evidence="5">
    <location>
        <begin position="12"/>
        <end position="72"/>
    </location>
</feature>
<keyword evidence="1" id="KW-0805">Transcription regulation</keyword>
<proteinExistence type="predicted"/>
<evidence type="ECO:0000256" key="1">
    <source>
        <dbReference type="ARBA" id="ARBA00023015"/>
    </source>
</evidence>
<evidence type="ECO:0000256" key="2">
    <source>
        <dbReference type="ARBA" id="ARBA00023125"/>
    </source>
</evidence>
<organism evidence="6 7">
    <name type="scientific">Epidermidibacterium keratini</name>
    <dbReference type="NCBI Taxonomy" id="1891644"/>
    <lineage>
        <taxon>Bacteria</taxon>
        <taxon>Bacillati</taxon>
        <taxon>Actinomycetota</taxon>
        <taxon>Actinomycetes</taxon>
        <taxon>Sporichthyales</taxon>
        <taxon>Sporichthyaceae</taxon>
        <taxon>Epidermidibacterium</taxon>
    </lineage>
</organism>
<evidence type="ECO:0000313" key="7">
    <source>
        <dbReference type="Proteomes" id="UP000463857"/>
    </source>
</evidence>